<organism evidence="8 9">
    <name type="scientific">Amblyomma americanum</name>
    <name type="common">Lone star tick</name>
    <dbReference type="NCBI Taxonomy" id="6943"/>
    <lineage>
        <taxon>Eukaryota</taxon>
        <taxon>Metazoa</taxon>
        <taxon>Ecdysozoa</taxon>
        <taxon>Arthropoda</taxon>
        <taxon>Chelicerata</taxon>
        <taxon>Arachnida</taxon>
        <taxon>Acari</taxon>
        <taxon>Parasitiformes</taxon>
        <taxon>Ixodida</taxon>
        <taxon>Ixodoidea</taxon>
        <taxon>Ixodidae</taxon>
        <taxon>Amblyomminae</taxon>
        <taxon>Amblyomma</taxon>
    </lineage>
</organism>
<comment type="caution">
    <text evidence="8">The sequence shown here is derived from an EMBL/GenBank/DDBJ whole genome shotgun (WGS) entry which is preliminary data.</text>
</comment>
<dbReference type="EMBL" id="JARKHS020007650">
    <property type="protein sequence ID" value="KAK8781500.1"/>
    <property type="molecule type" value="Genomic_DNA"/>
</dbReference>
<dbReference type="InterPro" id="IPR036574">
    <property type="entry name" value="Scorpion_toxin-like_sf"/>
</dbReference>
<evidence type="ECO:0000313" key="9">
    <source>
        <dbReference type="Proteomes" id="UP001321473"/>
    </source>
</evidence>
<evidence type="ECO:0000256" key="6">
    <source>
        <dbReference type="SAM" id="Phobius"/>
    </source>
</evidence>
<evidence type="ECO:0000256" key="5">
    <source>
        <dbReference type="ARBA" id="ARBA00023157"/>
    </source>
</evidence>
<dbReference type="InterPro" id="IPR001542">
    <property type="entry name" value="Defensin_invertebrate/fungal"/>
</dbReference>
<gene>
    <name evidence="8" type="ORF">V5799_017157</name>
</gene>
<keyword evidence="2" id="KW-0964">Secreted</keyword>
<dbReference type="Pfam" id="PF01097">
    <property type="entry name" value="Defensin_2"/>
    <property type="match status" value="1"/>
</dbReference>
<name>A0AAQ4F2W0_AMBAM</name>
<keyword evidence="4" id="KW-0044">Antibiotic</keyword>
<keyword evidence="5" id="KW-1015">Disulfide bond</keyword>
<keyword evidence="6" id="KW-0812">Transmembrane</keyword>
<dbReference type="GO" id="GO:0042742">
    <property type="term" value="P:defense response to bacterium"/>
    <property type="evidence" value="ECO:0007669"/>
    <property type="project" value="UniProtKB-KW"/>
</dbReference>
<keyword evidence="6" id="KW-0472">Membrane</keyword>
<evidence type="ECO:0000256" key="2">
    <source>
        <dbReference type="ARBA" id="ARBA00022525"/>
    </source>
</evidence>
<dbReference type="Proteomes" id="UP001321473">
    <property type="component" value="Unassembled WGS sequence"/>
</dbReference>
<evidence type="ECO:0000259" key="7">
    <source>
        <dbReference type="PROSITE" id="PS51378"/>
    </source>
</evidence>
<evidence type="ECO:0000256" key="3">
    <source>
        <dbReference type="ARBA" id="ARBA00022529"/>
    </source>
</evidence>
<accession>A0AAQ4F2W0</accession>
<dbReference type="PROSITE" id="PS51378">
    <property type="entry name" value="INVERT_DEFENSINS"/>
    <property type="match status" value="1"/>
</dbReference>
<proteinExistence type="predicted"/>
<evidence type="ECO:0000313" key="8">
    <source>
        <dbReference type="EMBL" id="KAK8781500.1"/>
    </source>
</evidence>
<comment type="subcellular location">
    <subcellularLocation>
        <location evidence="1">Secreted</location>
    </subcellularLocation>
</comment>
<reference evidence="8 9" key="1">
    <citation type="journal article" date="2023" name="Arcadia Sci">
        <title>De novo assembly of a long-read Amblyomma americanum tick genome.</title>
        <authorList>
            <person name="Chou S."/>
            <person name="Poskanzer K.E."/>
            <person name="Rollins M."/>
            <person name="Thuy-Boun P.S."/>
        </authorList>
    </citation>
    <scope>NUCLEOTIDE SEQUENCE [LARGE SCALE GENOMIC DNA]</scope>
    <source>
        <strain evidence="8">F_SG_1</strain>
        <tissue evidence="8">Salivary glands</tissue>
    </source>
</reference>
<sequence length="119" mass="13791">MAVVWFTLSTQTTTPYKSGHLQASARFIPYLSARCWKIVCRSQLKMRLSVVFLLVLLAVSLTVTSGAEDTSQEPHLRVRRGFGCPFRRGYCHWHCKYELRRRGGYCAGRFRQTCVCIRR</sequence>
<dbReference type="GO" id="GO:0005576">
    <property type="term" value="C:extracellular region"/>
    <property type="evidence" value="ECO:0007669"/>
    <property type="project" value="UniProtKB-SubCell"/>
</dbReference>
<dbReference type="AlphaFoldDB" id="A0AAQ4F2W0"/>
<feature type="transmembrane region" description="Helical" evidence="6">
    <location>
        <begin position="48"/>
        <end position="67"/>
    </location>
</feature>
<feature type="domain" description="Invertebrate defensins family profile" evidence="7">
    <location>
        <begin position="81"/>
        <end position="118"/>
    </location>
</feature>
<protein>
    <recommendedName>
        <fullName evidence="7">Invertebrate defensins family profile domain-containing protein</fullName>
    </recommendedName>
</protein>
<evidence type="ECO:0000256" key="4">
    <source>
        <dbReference type="ARBA" id="ARBA00023022"/>
    </source>
</evidence>
<keyword evidence="6" id="KW-1133">Transmembrane helix</keyword>
<keyword evidence="9" id="KW-1185">Reference proteome</keyword>
<evidence type="ECO:0000256" key="1">
    <source>
        <dbReference type="ARBA" id="ARBA00004613"/>
    </source>
</evidence>
<dbReference type="SUPFAM" id="SSF57095">
    <property type="entry name" value="Scorpion toxin-like"/>
    <property type="match status" value="1"/>
</dbReference>
<keyword evidence="3" id="KW-0929">Antimicrobial</keyword>